<gene>
    <name evidence="2" type="ORF">ACFPIJ_17095</name>
</gene>
<accession>A0ABV9VVX7</accession>
<protein>
    <submittedName>
        <fullName evidence="2">Uncharacterized protein</fullName>
    </submittedName>
</protein>
<sequence length="161" mass="16765">MTGVVGNRQAQQVLRFAVTLVAVLLVAAVAGFGSRYLSHLGQLRDKTDGICGRFTATPMQVGGESPFGAVTGCTVLDRSVPLWGAVDGSISLLLATGSGTAAIRIDYSRLSAGRQYRAEAFELPAGAAPGLSGAQERQLRQDIAARGGVRTTAWVMHYGDG</sequence>
<reference evidence="3" key="1">
    <citation type="journal article" date="2019" name="Int. J. Syst. Evol. Microbiol.">
        <title>The Global Catalogue of Microorganisms (GCM) 10K type strain sequencing project: providing services to taxonomists for standard genome sequencing and annotation.</title>
        <authorList>
            <consortium name="The Broad Institute Genomics Platform"/>
            <consortium name="The Broad Institute Genome Sequencing Center for Infectious Disease"/>
            <person name="Wu L."/>
            <person name="Ma J."/>
        </authorList>
    </citation>
    <scope>NUCLEOTIDE SEQUENCE [LARGE SCALE GENOMIC DNA]</scope>
    <source>
        <strain evidence="3">CGMCC 4.7152</strain>
    </source>
</reference>
<dbReference type="EMBL" id="JBHSIU010000018">
    <property type="protein sequence ID" value="MFC4999543.1"/>
    <property type="molecule type" value="Genomic_DNA"/>
</dbReference>
<proteinExistence type="predicted"/>
<feature type="transmembrane region" description="Helical" evidence="1">
    <location>
        <begin position="16"/>
        <end position="37"/>
    </location>
</feature>
<evidence type="ECO:0000256" key="1">
    <source>
        <dbReference type="SAM" id="Phobius"/>
    </source>
</evidence>
<keyword evidence="3" id="KW-1185">Reference proteome</keyword>
<organism evidence="2 3">
    <name type="scientific">Dactylosporangium cerinum</name>
    <dbReference type="NCBI Taxonomy" id="1434730"/>
    <lineage>
        <taxon>Bacteria</taxon>
        <taxon>Bacillati</taxon>
        <taxon>Actinomycetota</taxon>
        <taxon>Actinomycetes</taxon>
        <taxon>Micromonosporales</taxon>
        <taxon>Micromonosporaceae</taxon>
        <taxon>Dactylosporangium</taxon>
    </lineage>
</organism>
<comment type="caution">
    <text evidence="2">The sequence shown here is derived from an EMBL/GenBank/DDBJ whole genome shotgun (WGS) entry which is preliminary data.</text>
</comment>
<dbReference type="Proteomes" id="UP001595912">
    <property type="component" value="Unassembled WGS sequence"/>
</dbReference>
<evidence type="ECO:0000313" key="3">
    <source>
        <dbReference type="Proteomes" id="UP001595912"/>
    </source>
</evidence>
<evidence type="ECO:0000313" key="2">
    <source>
        <dbReference type="EMBL" id="MFC4999543.1"/>
    </source>
</evidence>
<keyword evidence="1" id="KW-1133">Transmembrane helix</keyword>
<keyword evidence="1" id="KW-0472">Membrane</keyword>
<name>A0ABV9VVX7_9ACTN</name>
<dbReference type="RefSeq" id="WP_380115999.1">
    <property type="nucleotide sequence ID" value="NZ_JBHSIU010000018.1"/>
</dbReference>
<keyword evidence="1" id="KW-0812">Transmembrane</keyword>